<evidence type="ECO:0008006" key="3">
    <source>
        <dbReference type="Google" id="ProtNLM"/>
    </source>
</evidence>
<keyword evidence="2" id="KW-1185">Reference proteome</keyword>
<organism evidence="1 2">
    <name type="scientific">Thermomonas haemolytica</name>
    <dbReference type="NCBI Taxonomy" id="141949"/>
    <lineage>
        <taxon>Bacteria</taxon>
        <taxon>Pseudomonadati</taxon>
        <taxon>Pseudomonadota</taxon>
        <taxon>Gammaproteobacteria</taxon>
        <taxon>Lysobacterales</taxon>
        <taxon>Lysobacteraceae</taxon>
        <taxon>Thermomonas</taxon>
    </lineage>
</organism>
<dbReference type="AlphaFoldDB" id="A0A4R3N8F9"/>
<dbReference type="EMBL" id="SMAP01000006">
    <property type="protein sequence ID" value="TCT23199.1"/>
    <property type="molecule type" value="Genomic_DNA"/>
</dbReference>
<dbReference type="Proteomes" id="UP000295414">
    <property type="component" value="Unassembled WGS sequence"/>
</dbReference>
<sequence>MSARGRPRAAAAVLAHGVSVNAYKQRPFARSLVLVEHLAGLLGGRYADLLRRLSESAADGGGFLDALLSFAGRTLPDASLRAYDANIRRHEARIACQRADFRLTYFQWFAALLVEMTLDAMKSDEAALLRALDEKRKEHAPFLSPYQPSDLRKLACFMATGSGKTLLLHLNLLQFLDYRLFEPDNILLLTPNEALSAQHRAELALSGLDGEGVRVIEITKLYVDGDGSRRPRKGVSLPTSQFEGPNLLLVDEGHKGGTSAADTKGEREWRAIREALAAGNTPENRGFVFEYSATFAQMAAGSTELYDEYAKCVVADFGYARFHGNGYGKDFRILNARARDGRDLTLSAGLLSFYRQVRASGEHPALVADYRLASPLWVALGKSVTAANSDAAALLEFLDHAARDTGWLAAQFDKVRRDVAVMQAGIEGDPLEFGALKDIDARGLAEDAQTRLFGGCGRLRLHLVSDNEVGLRCTGASDDRYCAVVRVGEARKFVEQVRKDGKLEVGEPDKLSGSLFARIESDDNIRFLIGAKMFVEGWSSWRVSAMALMNVGRGAGSEIVQMFGRGVRLRGKGMGLKRAGDAAPEAVRLLETLYVFGVRADYLHTFVETLRHEGVARAVHFWPVREHAPPVDSLGLMVLAGDDAEFDGVVLPDPARDAARITLAGGMTLTVGLGPSAAIGTASRQEYAPDTDWLDAAGLYDAALEWRRRNPAARIVVSPSLAEALVQASRVQTQAGELSGLDIATRRRKAALASECVARALDNALNRARREFFASRMRTEALQLSGNPNFPHHDVDGRSMLAVRIEAETREDLVKELRDRIEALRRGGVFTTESASKLLATLDESVGVGDVSARVQELLKLAATESTDEGAAPLPRLYFDRHLYTPLFIDQPFAETNRQLTLFGGTESGVRLHPPALVGSEAQFVFDLRAFWSSHRETPLWQDCEIYLLRNQARTGFGFFTGAGFYPDFLLWLKRDGKQVLCFVEPKGLGRAWPQAKIELLATLPTQSPPDLPLLGFTVTPTPLSDIQMLQPDVDATSLAEKSVLLQQPDGHYIEQILSAMKTRLT</sequence>
<dbReference type="RefSeq" id="WP_114960345.1">
    <property type="nucleotide sequence ID" value="NZ_MSZW01000016.1"/>
</dbReference>
<accession>A0A4R3N8F9</accession>
<comment type="caution">
    <text evidence="1">The sequence shown here is derived from an EMBL/GenBank/DDBJ whole genome shotgun (WGS) entry which is preliminary data.</text>
</comment>
<gene>
    <name evidence="1" type="ORF">EDC34_10619</name>
</gene>
<evidence type="ECO:0000313" key="2">
    <source>
        <dbReference type="Proteomes" id="UP000295414"/>
    </source>
</evidence>
<reference evidence="1 2" key="1">
    <citation type="submission" date="2019-03" db="EMBL/GenBank/DDBJ databases">
        <title>Genomic Encyclopedia of Type Strains, Phase IV (KMG-IV): sequencing the most valuable type-strain genomes for metagenomic binning, comparative biology and taxonomic classification.</title>
        <authorList>
            <person name="Goeker M."/>
        </authorList>
    </citation>
    <scope>NUCLEOTIDE SEQUENCE [LARGE SCALE GENOMIC DNA]</scope>
    <source>
        <strain evidence="1 2">DSM 13605</strain>
    </source>
</reference>
<proteinExistence type="predicted"/>
<name>A0A4R3N8F9_9GAMM</name>
<evidence type="ECO:0000313" key="1">
    <source>
        <dbReference type="EMBL" id="TCT23199.1"/>
    </source>
</evidence>
<dbReference type="SUPFAM" id="SSF52540">
    <property type="entry name" value="P-loop containing nucleoside triphosphate hydrolases"/>
    <property type="match status" value="2"/>
</dbReference>
<dbReference type="InterPro" id="IPR027417">
    <property type="entry name" value="P-loop_NTPase"/>
</dbReference>
<protein>
    <recommendedName>
        <fullName evidence="3">Type III restriction/modification enzyme restriction subunit</fullName>
    </recommendedName>
</protein>
<dbReference type="OrthoDB" id="9804145at2"/>